<proteinExistence type="predicted"/>
<reference evidence="2" key="2">
    <citation type="submission" date="2013-04" db="UniProtKB">
        <authorList>
            <consortium name="EnsemblPlants"/>
        </authorList>
    </citation>
    <scope>IDENTIFICATION</scope>
</reference>
<dbReference type="Gramene" id="OB06G11680.1">
    <property type="protein sequence ID" value="OB06G11680.1"/>
    <property type="gene ID" value="OB06G11680"/>
</dbReference>
<evidence type="ECO:0000313" key="3">
    <source>
        <dbReference type="Proteomes" id="UP000006038"/>
    </source>
</evidence>
<keyword evidence="3" id="KW-1185">Reference proteome</keyword>
<name>J3MAX4_ORYBR</name>
<dbReference type="AlphaFoldDB" id="J3MAX4"/>
<dbReference type="EnsemblPlants" id="OB06G11680.1">
    <property type="protein sequence ID" value="OB06G11680.1"/>
    <property type="gene ID" value="OB06G11680"/>
</dbReference>
<accession>J3MAX4</accession>
<evidence type="ECO:0000256" key="1">
    <source>
        <dbReference type="SAM" id="MobiDB-lite"/>
    </source>
</evidence>
<evidence type="ECO:0000313" key="2">
    <source>
        <dbReference type="EnsemblPlants" id="OB06G11680.1"/>
    </source>
</evidence>
<dbReference type="HOGENOM" id="CLU_2562012_0_0_1"/>
<organism evidence="2">
    <name type="scientific">Oryza brachyantha</name>
    <name type="common">malo sina</name>
    <dbReference type="NCBI Taxonomy" id="4533"/>
    <lineage>
        <taxon>Eukaryota</taxon>
        <taxon>Viridiplantae</taxon>
        <taxon>Streptophyta</taxon>
        <taxon>Embryophyta</taxon>
        <taxon>Tracheophyta</taxon>
        <taxon>Spermatophyta</taxon>
        <taxon>Magnoliopsida</taxon>
        <taxon>Liliopsida</taxon>
        <taxon>Poales</taxon>
        <taxon>Poaceae</taxon>
        <taxon>BOP clade</taxon>
        <taxon>Oryzoideae</taxon>
        <taxon>Oryzeae</taxon>
        <taxon>Oryzinae</taxon>
        <taxon>Oryza</taxon>
    </lineage>
</organism>
<protein>
    <submittedName>
        <fullName evidence="2">Uncharacterized protein</fullName>
    </submittedName>
</protein>
<reference evidence="2" key="1">
    <citation type="journal article" date="2013" name="Nat. Commun.">
        <title>Whole-genome sequencing of Oryza brachyantha reveals mechanisms underlying Oryza genome evolution.</title>
        <authorList>
            <person name="Chen J."/>
            <person name="Huang Q."/>
            <person name="Gao D."/>
            <person name="Wang J."/>
            <person name="Lang Y."/>
            <person name="Liu T."/>
            <person name="Li B."/>
            <person name="Bai Z."/>
            <person name="Luis Goicoechea J."/>
            <person name="Liang C."/>
            <person name="Chen C."/>
            <person name="Zhang W."/>
            <person name="Sun S."/>
            <person name="Liao Y."/>
            <person name="Zhang X."/>
            <person name="Yang L."/>
            <person name="Song C."/>
            <person name="Wang M."/>
            <person name="Shi J."/>
            <person name="Liu G."/>
            <person name="Liu J."/>
            <person name="Zhou H."/>
            <person name="Zhou W."/>
            <person name="Yu Q."/>
            <person name="An N."/>
            <person name="Chen Y."/>
            <person name="Cai Q."/>
            <person name="Wang B."/>
            <person name="Liu B."/>
            <person name="Min J."/>
            <person name="Huang Y."/>
            <person name="Wu H."/>
            <person name="Li Z."/>
            <person name="Zhang Y."/>
            <person name="Yin Y."/>
            <person name="Song W."/>
            <person name="Jiang J."/>
            <person name="Jackson S.A."/>
            <person name="Wing R.A."/>
            <person name="Wang J."/>
            <person name="Chen M."/>
        </authorList>
    </citation>
    <scope>NUCLEOTIDE SEQUENCE [LARGE SCALE GENOMIC DNA]</scope>
    <source>
        <strain evidence="2">cv. IRGC 101232</strain>
    </source>
</reference>
<dbReference type="Proteomes" id="UP000006038">
    <property type="component" value="Chromosome 6"/>
</dbReference>
<feature type="region of interest" description="Disordered" evidence="1">
    <location>
        <begin position="18"/>
        <end position="37"/>
    </location>
</feature>
<sequence length="82" mass="9341">MGNSLGCAGLGERLAGARPVHHVRQPQLAAAHRRRQRPPRDRCIAAGEWSRCECEEHLWTGERTPCRRLAQLCMSHRFLTLN</sequence>